<evidence type="ECO:0000259" key="7">
    <source>
        <dbReference type="PROSITE" id="PS51039"/>
    </source>
</evidence>
<comment type="function">
    <text evidence="1">May be involved in environmental stress response.</text>
</comment>
<dbReference type="InterPro" id="IPR000058">
    <property type="entry name" value="Znf_AN1"/>
</dbReference>
<evidence type="ECO:0000313" key="9">
    <source>
        <dbReference type="Proteomes" id="UP000187609"/>
    </source>
</evidence>
<evidence type="ECO:0000256" key="3">
    <source>
        <dbReference type="ARBA" id="ARBA00022771"/>
    </source>
</evidence>
<sequence>MAQKREKEETELKVPESIPLCSPALPISAPPPHLSTADTKRSPEISDLKLSASSLERIDLKLSTSSPERIDLKLPGTNESRSSSDSSRESIDPKLSSSDSSSEILEKLSGTDESRSTSATSPESMDLVGRKAAVKRPREANRCCGLGCRRKVGLMPFRCRCGEVFCSEHRYSDRHDCSYDYKAAGREAIAKENPVVKAAKILKV</sequence>
<dbReference type="PANTHER" id="PTHR10634">
    <property type="entry name" value="AN1-TYPE ZINC FINGER PROTEIN"/>
    <property type="match status" value="1"/>
</dbReference>
<keyword evidence="3 5" id="KW-0863">Zinc-finger</keyword>
<dbReference type="FunFam" id="4.10.1110.10:FF:000001">
    <property type="entry name" value="Zinc finger AN1-type containing 6"/>
    <property type="match status" value="1"/>
</dbReference>
<accession>A0A1J6I334</accession>
<evidence type="ECO:0000256" key="6">
    <source>
        <dbReference type="SAM" id="MobiDB-lite"/>
    </source>
</evidence>
<keyword evidence="4" id="KW-0862">Zinc</keyword>
<dbReference type="SUPFAM" id="SSF118310">
    <property type="entry name" value="AN1-like Zinc finger"/>
    <property type="match status" value="1"/>
</dbReference>
<feature type="compositionally biased region" description="Basic and acidic residues" evidence="6">
    <location>
        <begin position="104"/>
        <end position="115"/>
    </location>
</feature>
<dbReference type="Pfam" id="PF01428">
    <property type="entry name" value="zf-AN1"/>
    <property type="match status" value="1"/>
</dbReference>
<proteinExistence type="predicted"/>
<evidence type="ECO:0000256" key="4">
    <source>
        <dbReference type="ARBA" id="ARBA00022833"/>
    </source>
</evidence>
<feature type="compositionally biased region" description="Basic and acidic residues" evidence="6">
    <location>
        <begin position="38"/>
        <end position="47"/>
    </location>
</feature>
<evidence type="ECO:0000256" key="1">
    <source>
        <dbReference type="ARBA" id="ARBA00003732"/>
    </source>
</evidence>
<dbReference type="SMART" id="SM00154">
    <property type="entry name" value="ZnF_AN1"/>
    <property type="match status" value="1"/>
</dbReference>
<organism evidence="8 9">
    <name type="scientific">Nicotiana attenuata</name>
    <name type="common">Coyote tobacco</name>
    <dbReference type="NCBI Taxonomy" id="49451"/>
    <lineage>
        <taxon>Eukaryota</taxon>
        <taxon>Viridiplantae</taxon>
        <taxon>Streptophyta</taxon>
        <taxon>Embryophyta</taxon>
        <taxon>Tracheophyta</taxon>
        <taxon>Spermatophyta</taxon>
        <taxon>Magnoliopsida</taxon>
        <taxon>eudicotyledons</taxon>
        <taxon>Gunneridae</taxon>
        <taxon>Pentapetalae</taxon>
        <taxon>asterids</taxon>
        <taxon>lamiids</taxon>
        <taxon>Solanales</taxon>
        <taxon>Solanaceae</taxon>
        <taxon>Nicotianoideae</taxon>
        <taxon>Nicotianeae</taxon>
        <taxon>Nicotiana</taxon>
    </lineage>
</organism>
<keyword evidence="2" id="KW-0479">Metal-binding</keyword>
<dbReference type="OMA" id="TDRHDCS"/>
<protein>
    <submittedName>
        <fullName evidence="8">Zinc finger a20 and an1 domain-containing stress-associated protein 5</fullName>
    </submittedName>
</protein>
<dbReference type="Gramene" id="OIS98931">
    <property type="protein sequence ID" value="OIS98931"/>
    <property type="gene ID" value="A4A49_20378"/>
</dbReference>
<reference evidence="8" key="1">
    <citation type="submission" date="2016-11" db="EMBL/GenBank/DDBJ databases">
        <title>The genome of Nicotiana attenuata.</title>
        <authorList>
            <person name="Xu S."/>
            <person name="Brockmoeller T."/>
            <person name="Gaquerel E."/>
            <person name="Navarro A."/>
            <person name="Kuhl H."/>
            <person name="Gase K."/>
            <person name="Ling Z."/>
            <person name="Zhou W."/>
            <person name="Kreitzer C."/>
            <person name="Stanke M."/>
            <person name="Tang H."/>
            <person name="Lyons E."/>
            <person name="Pandey P."/>
            <person name="Pandey S.P."/>
            <person name="Timmermann B."/>
            <person name="Baldwin I.T."/>
        </authorList>
    </citation>
    <scope>NUCLEOTIDE SEQUENCE [LARGE SCALE GENOMIC DNA]</scope>
    <source>
        <strain evidence="8">UT</strain>
    </source>
</reference>
<keyword evidence="9" id="KW-1185">Reference proteome</keyword>
<feature type="region of interest" description="Disordered" evidence="6">
    <location>
        <begin position="1"/>
        <end position="132"/>
    </location>
</feature>
<gene>
    <name evidence="8" type="primary">SAP5_4</name>
    <name evidence="8" type="ORF">A4A49_20378</name>
</gene>
<dbReference type="SMR" id="A0A1J6I334"/>
<feature type="domain" description="AN1-type" evidence="7">
    <location>
        <begin position="137"/>
        <end position="185"/>
    </location>
</feature>
<dbReference type="GO" id="GO:0004842">
    <property type="term" value="F:ubiquitin-protein transferase activity"/>
    <property type="evidence" value="ECO:0007669"/>
    <property type="project" value="TreeGrafter"/>
</dbReference>
<dbReference type="KEGG" id="nau:109232407"/>
<comment type="caution">
    <text evidence="8">The sequence shown here is derived from an EMBL/GenBank/DDBJ whole genome shotgun (WGS) entry which is preliminary data.</text>
</comment>
<name>A0A1J6I334_NICAT</name>
<evidence type="ECO:0000256" key="2">
    <source>
        <dbReference type="ARBA" id="ARBA00022723"/>
    </source>
</evidence>
<dbReference type="InterPro" id="IPR035896">
    <property type="entry name" value="AN1-like_Znf"/>
</dbReference>
<dbReference type="GO" id="GO:0008270">
    <property type="term" value="F:zinc ion binding"/>
    <property type="evidence" value="ECO:0007669"/>
    <property type="project" value="UniProtKB-KW"/>
</dbReference>
<dbReference type="OrthoDB" id="1289337at2759"/>
<dbReference type="STRING" id="49451.A0A1J6I334"/>
<dbReference type="PANTHER" id="PTHR10634:SF87">
    <property type="entry name" value="ZINC FINGER AN1 DOMAIN-CONTAINING STRESS-ASSOCIATED PROTEIN 15-LIKE"/>
    <property type="match status" value="1"/>
</dbReference>
<dbReference type="InterPro" id="IPR050652">
    <property type="entry name" value="AN1_A20_ZnFinger"/>
</dbReference>
<dbReference type="AlphaFoldDB" id="A0A1J6I334"/>
<evidence type="ECO:0000313" key="8">
    <source>
        <dbReference type="EMBL" id="OIS98931.1"/>
    </source>
</evidence>
<evidence type="ECO:0000256" key="5">
    <source>
        <dbReference type="PROSITE-ProRule" id="PRU00449"/>
    </source>
</evidence>
<dbReference type="Proteomes" id="UP000187609">
    <property type="component" value="Unassembled WGS sequence"/>
</dbReference>
<feature type="compositionally biased region" description="Basic and acidic residues" evidence="6">
    <location>
        <begin position="1"/>
        <end position="14"/>
    </location>
</feature>
<dbReference type="EMBL" id="MJEQ01037191">
    <property type="protein sequence ID" value="OIS98931.1"/>
    <property type="molecule type" value="Genomic_DNA"/>
</dbReference>
<dbReference type="PROSITE" id="PS51039">
    <property type="entry name" value="ZF_AN1"/>
    <property type="match status" value="1"/>
</dbReference>
<dbReference type="Gene3D" id="4.10.1110.10">
    <property type="entry name" value="AN1-like Zinc finger"/>
    <property type="match status" value="1"/>
</dbReference>
<feature type="compositionally biased region" description="Low complexity" evidence="6">
    <location>
        <begin position="93"/>
        <end position="103"/>
    </location>
</feature>
<dbReference type="GO" id="GO:0016567">
    <property type="term" value="P:protein ubiquitination"/>
    <property type="evidence" value="ECO:0007669"/>
    <property type="project" value="TreeGrafter"/>
</dbReference>
<dbReference type="GeneID" id="109232407"/>